<dbReference type="SMART" id="SM00220">
    <property type="entry name" value="S_TKc"/>
    <property type="match status" value="1"/>
</dbReference>
<name>A0A7S1SQZ8_9CHLO</name>
<dbReference type="PROSITE" id="PS50011">
    <property type="entry name" value="PROTEIN_KINASE_DOM"/>
    <property type="match status" value="1"/>
</dbReference>
<reference evidence="2" key="1">
    <citation type="submission" date="2021-01" db="EMBL/GenBank/DDBJ databases">
        <authorList>
            <person name="Corre E."/>
            <person name="Pelletier E."/>
            <person name="Niang G."/>
            <person name="Scheremetjew M."/>
            <person name="Finn R."/>
            <person name="Kale V."/>
            <person name="Holt S."/>
            <person name="Cochrane G."/>
            <person name="Meng A."/>
            <person name="Brown T."/>
            <person name="Cohen L."/>
        </authorList>
    </citation>
    <scope>NUCLEOTIDE SEQUENCE</scope>
    <source>
        <strain evidence="2">PLY429</strain>
    </source>
</reference>
<accession>A0A7S1SQZ8</accession>
<dbReference type="GO" id="GO:0005524">
    <property type="term" value="F:ATP binding"/>
    <property type="evidence" value="ECO:0007669"/>
    <property type="project" value="InterPro"/>
</dbReference>
<dbReference type="GO" id="GO:0004672">
    <property type="term" value="F:protein kinase activity"/>
    <property type="evidence" value="ECO:0007669"/>
    <property type="project" value="InterPro"/>
</dbReference>
<dbReference type="Gene3D" id="1.10.510.10">
    <property type="entry name" value="Transferase(Phosphotransferase) domain 1"/>
    <property type="match status" value="1"/>
</dbReference>
<feature type="domain" description="Protein kinase" evidence="1">
    <location>
        <begin position="140"/>
        <end position="495"/>
    </location>
</feature>
<dbReference type="InterPro" id="IPR000719">
    <property type="entry name" value="Prot_kinase_dom"/>
</dbReference>
<evidence type="ECO:0000259" key="1">
    <source>
        <dbReference type="PROSITE" id="PS50011"/>
    </source>
</evidence>
<organism evidence="2">
    <name type="scientific">Tetraselmis chuii</name>
    <dbReference type="NCBI Taxonomy" id="63592"/>
    <lineage>
        <taxon>Eukaryota</taxon>
        <taxon>Viridiplantae</taxon>
        <taxon>Chlorophyta</taxon>
        <taxon>core chlorophytes</taxon>
        <taxon>Chlorodendrophyceae</taxon>
        <taxon>Chlorodendrales</taxon>
        <taxon>Chlorodendraceae</taxon>
        <taxon>Tetraselmis</taxon>
    </lineage>
</organism>
<sequence>MLSTTIGAGARHTPFLPTRSAVAFRRPAAPSTRRRYTAVAAALSPAEVLQLADGLSTSVLDAFAVLASAVPEPVRPAVSTLGGDLASVAGLHPTAEAIARLGALWYILFAQPSPLVTIIDFYVTGPLVLAASTNFQGEVFTLRDRLGGGNFGVTFEGVKDKERVSGAVLTPEQKRKRVVMKKVNIEANTKSGIRKNFLRQGTMAQGAAETGKVEEYMCRKMARYPGVRPVVARYMGEYVASETGGGFIRGAEWMVWDFESDSTLYDAIEGALGKFPADVSEIFLGSAAGGYEESKRDALVVRSILKQILQALRKLHGIGIVHRDVKPENILITVDGKVKLIDFGAAVDFSTGINFNPLSGMLDPRYSPPEQLITPDTFPKAPTPALAALGGPLAYQAVRPDLFDTFSCGMLLLQMSIPQLRSAVQQRNLKAELERHDYDLYAWRTDNAKARFYDFSQLDRNNGAGFDLAAKLLCERNKLYRGRLSASEALRHRYFLLPA</sequence>
<proteinExistence type="predicted"/>
<dbReference type="InterPro" id="IPR011009">
    <property type="entry name" value="Kinase-like_dom_sf"/>
</dbReference>
<dbReference type="PROSITE" id="PS00108">
    <property type="entry name" value="PROTEIN_KINASE_ST"/>
    <property type="match status" value="1"/>
</dbReference>
<dbReference type="PANTHER" id="PTHR46699">
    <property type="entry name" value="SERINE/THREONINE-PROTEIN KINASE STN8, CHLOROPLASTIC-RELATED"/>
    <property type="match status" value="1"/>
</dbReference>
<dbReference type="InterPro" id="IPR008271">
    <property type="entry name" value="Ser/Thr_kinase_AS"/>
</dbReference>
<dbReference type="PANTHER" id="PTHR46699:SF1">
    <property type="entry name" value="SERINE_THREONINE-PROTEIN KINASE STN8, CHLOROPLASTIC"/>
    <property type="match status" value="1"/>
</dbReference>
<dbReference type="SUPFAM" id="SSF56112">
    <property type="entry name" value="Protein kinase-like (PK-like)"/>
    <property type="match status" value="1"/>
</dbReference>
<dbReference type="AlphaFoldDB" id="A0A7S1SQZ8"/>
<dbReference type="Pfam" id="PF00069">
    <property type="entry name" value="Pkinase"/>
    <property type="match status" value="1"/>
</dbReference>
<protein>
    <recommendedName>
        <fullName evidence="1">Protein kinase domain-containing protein</fullName>
    </recommendedName>
</protein>
<dbReference type="EMBL" id="HBGG01016863">
    <property type="protein sequence ID" value="CAD9206424.1"/>
    <property type="molecule type" value="Transcribed_RNA"/>
</dbReference>
<evidence type="ECO:0000313" key="2">
    <source>
        <dbReference type="EMBL" id="CAD9206424.1"/>
    </source>
</evidence>
<gene>
    <name evidence="2" type="ORF">TCHU04912_LOCUS8660</name>
</gene>